<evidence type="ECO:0000313" key="6">
    <source>
        <dbReference type="Proteomes" id="UP000076925"/>
    </source>
</evidence>
<dbReference type="InterPro" id="IPR050557">
    <property type="entry name" value="RTX_toxin/Mannuronan_C5-epim"/>
</dbReference>
<feature type="region of interest" description="Disordered" evidence="3">
    <location>
        <begin position="39"/>
        <end position="77"/>
    </location>
</feature>
<dbReference type="Gene3D" id="2.60.40.10">
    <property type="entry name" value="Immunoglobulins"/>
    <property type="match status" value="1"/>
</dbReference>
<dbReference type="SUPFAM" id="SSF51120">
    <property type="entry name" value="beta-Roll"/>
    <property type="match status" value="1"/>
</dbReference>
<dbReference type="STRING" id="128403.WA1_21730"/>
<accession>A0A139X9G5</accession>
<feature type="domain" description="Fibronectin type-III" evidence="4">
    <location>
        <begin position="326"/>
        <end position="422"/>
    </location>
</feature>
<reference evidence="5 6" key="1">
    <citation type="journal article" date="2013" name="Genome Biol. Evol.">
        <title>Genomes of Stigonematalean cyanobacteria (subsection V) and the evolution of oxygenic photosynthesis from prokaryotes to plastids.</title>
        <authorList>
            <person name="Dagan T."/>
            <person name="Roettger M."/>
            <person name="Stucken K."/>
            <person name="Landan G."/>
            <person name="Koch R."/>
            <person name="Major P."/>
            <person name="Gould S.B."/>
            <person name="Goremykin V.V."/>
            <person name="Rippka R."/>
            <person name="Tandeau de Marsac N."/>
            <person name="Gugger M."/>
            <person name="Lockhart P.J."/>
            <person name="Allen J.F."/>
            <person name="Brune I."/>
            <person name="Maus I."/>
            <person name="Puhler A."/>
            <person name="Martin W.F."/>
        </authorList>
    </citation>
    <scope>NUCLEOTIDE SEQUENCE [LARGE SCALE GENOMIC DNA]</scope>
    <source>
        <strain evidence="5 6">PCC 7110</strain>
    </source>
</reference>
<proteinExistence type="predicted"/>
<protein>
    <recommendedName>
        <fullName evidence="4">Fibronectin type-III domain-containing protein</fullName>
    </recommendedName>
</protein>
<feature type="compositionally biased region" description="Low complexity" evidence="3">
    <location>
        <begin position="39"/>
        <end position="70"/>
    </location>
</feature>
<dbReference type="PRINTS" id="PR00313">
    <property type="entry name" value="CABNDNGRPT"/>
</dbReference>
<dbReference type="PANTHER" id="PTHR38340:SF1">
    <property type="entry name" value="S-LAYER PROTEIN"/>
    <property type="match status" value="1"/>
</dbReference>
<dbReference type="RefSeq" id="WP_017748847.1">
    <property type="nucleotide sequence ID" value="NZ_KQ976354.1"/>
</dbReference>
<comment type="caution">
    <text evidence="5">The sequence shown here is derived from an EMBL/GenBank/DDBJ whole genome shotgun (WGS) entry which is preliminary data.</text>
</comment>
<dbReference type="PROSITE" id="PS00330">
    <property type="entry name" value="HEMOLYSIN_CALCIUM"/>
    <property type="match status" value="3"/>
</dbReference>
<dbReference type="Pfam" id="PF24595">
    <property type="entry name" value="DUF7619"/>
    <property type="match status" value="2"/>
</dbReference>
<dbReference type="Pfam" id="PF00353">
    <property type="entry name" value="HemolysinCabind"/>
    <property type="match status" value="1"/>
</dbReference>
<evidence type="ECO:0000256" key="1">
    <source>
        <dbReference type="ARBA" id="ARBA00004613"/>
    </source>
</evidence>
<dbReference type="InterPro" id="IPR018511">
    <property type="entry name" value="Hemolysin-typ_Ca-bd_CS"/>
</dbReference>
<dbReference type="InterPro" id="IPR036116">
    <property type="entry name" value="FN3_sf"/>
</dbReference>
<dbReference type="InterPro" id="IPR013783">
    <property type="entry name" value="Ig-like_fold"/>
</dbReference>
<dbReference type="GO" id="GO:0005576">
    <property type="term" value="C:extracellular region"/>
    <property type="evidence" value="ECO:0007669"/>
    <property type="project" value="UniProtKB-SubCell"/>
</dbReference>
<dbReference type="Gene3D" id="2.150.10.10">
    <property type="entry name" value="Serralysin-like metalloprotease, C-terminal"/>
    <property type="match status" value="1"/>
</dbReference>
<dbReference type="InterPro" id="IPR011049">
    <property type="entry name" value="Serralysin-like_metalloprot_C"/>
</dbReference>
<sequence>MANQATESTITSNYTHSATKLWSDVALNAWLLAELENLSTTNESSSLTDNDGSSTSDRNTSSLSEDSSSQTEEEIQNEVSLGLTGSIYHVDVSSENNPDPKKPPTPPSNNPSESPGKPGNFGNPNNPFDPGHSTTNVVVSRDPNDILGPQGFGAEHWVTSDPLNYTIRFENDPVFATAPAQVVRITQQLDSDLDFRTFRVGDFGFGDTFIDVPDNRAFYQTRLDLTATKGIYVDVVAGIDVATGQAFWELTSIDPTTGVEPTNPLQGFLPPNITKPEGDGFVSYSVKPKSSVENGAVIDAIARIIFDINEPIDTPAIFNTIDKSKPTSTVGALPSATNDTSFSVSWSGSDNTDGSALAGFTIYVSDNGGAFVPWLENTTLTEATFTGIAGHTYAFYSRARDNAGNTEDAPKSVQTSITISDGTDDVLPMTRIGIPGRDLLIGRNGNDILNGRKGNDTLIGGALNDTLIGGTGRDTLDGGTGDDTLLGGSGNDTLIGGFGNDVLTGGAGADLFVLNNPNTGVDSITDFSVVDDTLRVSAAGFGGGLTGGAAITSSQFLIGSGAVAATNSSQRFIYNTTTGALFFDADGNQTAFGAVQIAMLSNKPTIGTSDIFVTT</sequence>
<dbReference type="GO" id="GO:0005509">
    <property type="term" value="F:calcium ion binding"/>
    <property type="evidence" value="ECO:0007669"/>
    <property type="project" value="InterPro"/>
</dbReference>
<comment type="subcellular location">
    <subcellularLocation>
        <location evidence="1">Secreted</location>
    </subcellularLocation>
</comment>
<dbReference type="Proteomes" id="UP000076925">
    <property type="component" value="Unassembled WGS sequence"/>
</dbReference>
<dbReference type="AlphaFoldDB" id="A0A139X9G5"/>
<dbReference type="OrthoDB" id="473504at2"/>
<dbReference type="EMBL" id="ANNX02000021">
    <property type="protein sequence ID" value="KYC41331.1"/>
    <property type="molecule type" value="Genomic_DNA"/>
</dbReference>
<organism evidence="5 6">
    <name type="scientific">Scytonema hofmannii PCC 7110</name>
    <dbReference type="NCBI Taxonomy" id="128403"/>
    <lineage>
        <taxon>Bacteria</taxon>
        <taxon>Bacillati</taxon>
        <taxon>Cyanobacteriota</taxon>
        <taxon>Cyanophyceae</taxon>
        <taxon>Nostocales</taxon>
        <taxon>Scytonemataceae</taxon>
        <taxon>Scytonema</taxon>
    </lineage>
</organism>
<gene>
    <name evidence="5" type="ORF">WA1_21730</name>
</gene>
<feature type="compositionally biased region" description="Low complexity" evidence="3">
    <location>
        <begin position="110"/>
        <end position="131"/>
    </location>
</feature>
<feature type="region of interest" description="Disordered" evidence="3">
    <location>
        <begin position="90"/>
        <end position="140"/>
    </location>
</feature>
<evidence type="ECO:0000256" key="2">
    <source>
        <dbReference type="ARBA" id="ARBA00022525"/>
    </source>
</evidence>
<dbReference type="SUPFAM" id="SSF49265">
    <property type="entry name" value="Fibronectin type III"/>
    <property type="match status" value="1"/>
</dbReference>
<evidence type="ECO:0000259" key="4">
    <source>
        <dbReference type="PROSITE" id="PS50853"/>
    </source>
</evidence>
<dbReference type="InterPro" id="IPR055353">
    <property type="entry name" value="DUF7619"/>
</dbReference>
<dbReference type="PANTHER" id="PTHR38340">
    <property type="entry name" value="S-LAYER PROTEIN"/>
    <property type="match status" value="1"/>
</dbReference>
<dbReference type="PROSITE" id="PS50853">
    <property type="entry name" value="FN3"/>
    <property type="match status" value="1"/>
</dbReference>
<evidence type="ECO:0000256" key="3">
    <source>
        <dbReference type="SAM" id="MobiDB-lite"/>
    </source>
</evidence>
<keyword evidence="2" id="KW-0964">Secreted</keyword>
<dbReference type="InterPro" id="IPR003961">
    <property type="entry name" value="FN3_dom"/>
</dbReference>
<dbReference type="InterPro" id="IPR001343">
    <property type="entry name" value="Hemolysn_Ca-bd"/>
</dbReference>
<name>A0A139X9G5_9CYAN</name>
<evidence type="ECO:0000313" key="5">
    <source>
        <dbReference type="EMBL" id="KYC41331.1"/>
    </source>
</evidence>
<keyword evidence="6" id="KW-1185">Reference proteome</keyword>